<organism evidence="3 4">
    <name type="scientific">Arthrobotrys conoides</name>
    <dbReference type="NCBI Taxonomy" id="74498"/>
    <lineage>
        <taxon>Eukaryota</taxon>
        <taxon>Fungi</taxon>
        <taxon>Dikarya</taxon>
        <taxon>Ascomycota</taxon>
        <taxon>Pezizomycotina</taxon>
        <taxon>Orbiliomycetes</taxon>
        <taxon>Orbiliales</taxon>
        <taxon>Orbiliaceae</taxon>
        <taxon>Arthrobotrys</taxon>
    </lineage>
</organism>
<dbReference type="EMBL" id="JAVHJM010000006">
    <property type="protein sequence ID" value="KAK6513134.1"/>
    <property type="molecule type" value="Genomic_DNA"/>
</dbReference>
<sequence length="313" mass="32330">MSNLTSKGAILALALLASETSAYTLSFYGNTACSGASRWQHSTTNDSTYMTPCEPIPASAGNGVVSAALAGDATDNHWGYTAQLFSDPACNSQVTIISSDDGCQPTGPIRSFVVVGTESDFQMPPGDWAPVPDVDTVSYTVKSVESIGGDAVYNETETEYYETDNHGGAGGSPGSSGSIGASDPLPVLYPLDDASIEYATTNNDEAGVPGTVDEAVLEADCGDTVQEEDYVIDKNGDGLADATVEKTTTTDSDGNLVGYEERTVSSGQNFRGPGAVMNGPDVGSVRVPNQVLKKRCLGTSTSTGWPAAAASRE</sequence>
<evidence type="ECO:0000256" key="1">
    <source>
        <dbReference type="SAM" id="MobiDB-lite"/>
    </source>
</evidence>
<keyword evidence="2" id="KW-0732">Signal</keyword>
<keyword evidence="4" id="KW-1185">Reference proteome</keyword>
<feature type="region of interest" description="Disordered" evidence="1">
    <location>
        <begin position="162"/>
        <end position="181"/>
    </location>
</feature>
<gene>
    <name evidence="3" type="ORF">TWF506_009300</name>
</gene>
<evidence type="ECO:0000313" key="4">
    <source>
        <dbReference type="Proteomes" id="UP001307849"/>
    </source>
</evidence>
<dbReference type="Proteomes" id="UP001307849">
    <property type="component" value="Unassembled WGS sequence"/>
</dbReference>
<protein>
    <submittedName>
        <fullName evidence="3">Uncharacterized protein</fullName>
    </submittedName>
</protein>
<proteinExistence type="predicted"/>
<feature type="signal peptide" evidence="2">
    <location>
        <begin position="1"/>
        <end position="22"/>
    </location>
</feature>
<evidence type="ECO:0000256" key="2">
    <source>
        <dbReference type="SAM" id="SignalP"/>
    </source>
</evidence>
<comment type="caution">
    <text evidence="3">The sequence shown here is derived from an EMBL/GenBank/DDBJ whole genome shotgun (WGS) entry which is preliminary data.</text>
</comment>
<dbReference type="AlphaFoldDB" id="A0AAN8RM79"/>
<name>A0AAN8RM79_9PEZI</name>
<reference evidence="3 4" key="1">
    <citation type="submission" date="2019-10" db="EMBL/GenBank/DDBJ databases">
        <authorList>
            <person name="Palmer J.M."/>
        </authorList>
    </citation>
    <scope>NUCLEOTIDE SEQUENCE [LARGE SCALE GENOMIC DNA]</scope>
    <source>
        <strain evidence="3 4">TWF506</strain>
    </source>
</reference>
<feature type="chain" id="PRO_5042976000" evidence="2">
    <location>
        <begin position="23"/>
        <end position="313"/>
    </location>
</feature>
<accession>A0AAN8RM79</accession>
<evidence type="ECO:0000313" key="3">
    <source>
        <dbReference type="EMBL" id="KAK6513134.1"/>
    </source>
</evidence>